<dbReference type="PANTHER" id="PTHR12069">
    <property type="entry name" value="DNA-DIRECTED RNA POLYMERASES III 80 KDA POLYPEPTIDE RNA POLYMERASE III SUBUNIT 5"/>
    <property type="match status" value="1"/>
</dbReference>
<evidence type="ECO:0000313" key="2">
    <source>
        <dbReference type="EMBL" id="QDZ19880.1"/>
    </source>
</evidence>
<dbReference type="InterPro" id="IPR006886">
    <property type="entry name" value="RNA_pol_III_Rpc5"/>
</dbReference>
<organism evidence="2 3">
    <name type="scientific">Chloropicon primus</name>
    <dbReference type="NCBI Taxonomy" id="1764295"/>
    <lineage>
        <taxon>Eukaryota</taxon>
        <taxon>Viridiplantae</taxon>
        <taxon>Chlorophyta</taxon>
        <taxon>Chloropicophyceae</taxon>
        <taxon>Chloropicales</taxon>
        <taxon>Chloropicaceae</taxon>
        <taxon>Chloropicon</taxon>
    </lineage>
</organism>
<proteinExistence type="predicted"/>
<dbReference type="GO" id="GO:0005666">
    <property type="term" value="C:RNA polymerase III complex"/>
    <property type="evidence" value="ECO:0007669"/>
    <property type="project" value="TreeGrafter"/>
</dbReference>
<dbReference type="EMBL" id="CP031036">
    <property type="protein sequence ID" value="QDZ19880.1"/>
    <property type="molecule type" value="Genomic_DNA"/>
</dbReference>
<keyword evidence="2" id="KW-0804">Transcription</keyword>
<dbReference type="PANTHER" id="PTHR12069:SF0">
    <property type="entry name" value="DNA-DIRECTED RNA POLYMERASE III SUBUNIT RPC5"/>
    <property type="match status" value="1"/>
</dbReference>
<dbReference type="Proteomes" id="UP000316726">
    <property type="component" value="Chromosome 3"/>
</dbReference>
<dbReference type="GO" id="GO:0042797">
    <property type="term" value="P:tRNA transcription by RNA polymerase III"/>
    <property type="evidence" value="ECO:0007669"/>
    <property type="project" value="TreeGrafter"/>
</dbReference>
<evidence type="ECO:0000256" key="1">
    <source>
        <dbReference type="SAM" id="MobiDB-lite"/>
    </source>
</evidence>
<accession>A0A5B8MKG9</accession>
<feature type="compositionally biased region" description="Basic and acidic residues" evidence="1">
    <location>
        <begin position="255"/>
        <end position="269"/>
    </location>
</feature>
<dbReference type="STRING" id="1764295.A0A5B8MKG9"/>
<protein>
    <submittedName>
        <fullName evidence="2">Subunit RPC5 of DNA-directed RNA polymerase III</fullName>
    </submittedName>
</protein>
<reference evidence="2 3" key="1">
    <citation type="submission" date="2018-07" db="EMBL/GenBank/DDBJ databases">
        <title>The complete nuclear genome of the prasinophyte Chloropicon primus (CCMP1205).</title>
        <authorList>
            <person name="Pombert J.-F."/>
            <person name="Otis C."/>
            <person name="Turmel M."/>
            <person name="Lemieux C."/>
        </authorList>
    </citation>
    <scope>NUCLEOTIDE SEQUENCE [LARGE SCALE GENOMIC DNA]</scope>
    <source>
        <strain evidence="2 3">CCMP1205</strain>
    </source>
</reference>
<dbReference type="Pfam" id="PF04801">
    <property type="entry name" value="RPC5"/>
    <property type="match status" value="1"/>
</dbReference>
<sequence length="277" mass="31098">MTGGALNLSGGRRLVSELDAHLADVDDLVEVDEGQGGTPMEVECTDQKWRKLVLLEYPLRPPERPYRTERASEVRVKPRVQRIEVDVPIDAINENYRDDGDQRLQDLTLRSSNVDLNTNHLVGVVKDGKLILVPLAKAVQMRPKMDFVGQAAATAVKVESARTAHTPSHRAGTVGAQHSKGSMEVVTVQVERHETKRQIEARYRSHAYLREQEESEPWSKLKVTSPLEEEAIAVRERWSNPPEDYDADESVGSSEAREERQRAYVRELCAKPADSDA</sequence>
<keyword evidence="2" id="KW-0240">DNA-directed RNA polymerase</keyword>
<dbReference type="OrthoDB" id="340681at2759"/>
<gene>
    <name evidence="2" type="ORF">A3770_03p23980</name>
</gene>
<feature type="region of interest" description="Disordered" evidence="1">
    <location>
        <begin position="233"/>
        <end position="277"/>
    </location>
</feature>
<keyword evidence="3" id="KW-1185">Reference proteome</keyword>
<dbReference type="AlphaFoldDB" id="A0A5B8MKG9"/>
<evidence type="ECO:0000313" key="3">
    <source>
        <dbReference type="Proteomes" id="UP000316726"/>
    </source>
</evidence>
<feature type="region of interest" description="Disordered" evidence="1">
    <location>
        <begin position="160"/>
        <end position="182"/>
    </location>
</feature>
<name>A0A5B8MKG9_9CHLO</name>